<sequence>MSDFTKTYARMMEQGTAMLKAFNPMLEDFTPEGFDKLWPTMPRDWMEAMFGNSFNPDGLDAKTRLMVLLGGLVATGATQDSQIKYTVRHLMEAGATQKEIGEVIYQMSMLGGLPAMNHALELAQEVYDAQKDDEEGDA</sequence>
<reference evidence="2 3" key="1">
    <citation type="journal article" date="2010" name="J. Bacteriol.">
        <title>Genome sequences of Pelagibaca bermudensis HTCC2601T and Maritimibacter alkaliphilus HTCC2654T, the type strains of two marine Roseobacter genera.</title>
        <authorList>
            <person name="Thrash J.C."/>
            <person name="Cho J.C."/>
            <person name="Ferriera S."/>
            <person name="Johnson J."/>
            <person name="Vergin K.L."/>
            <person name="Giovannoni S.J."/>
        </authorList>
    </citation>
    <scope>NUCLEOTIDE SEQUENCE [LARGE SCALE GENOMIC DNA]</scope>
    <source>
        <strain evidence="2 3">HTCC2654</strain>
    </source>
</reference>
<evidence type="ECO:0000259" key="1">
    <source>
        <dbReference type="Pfam" id="PF02627"/>
    </source>
</evidence>
<proteinExistence type="predicted"/>
<dbReference type="OrthoDB" id="9801400at2"/>
<dbReference type="Proteomes" id="UP000002931">
    <property type="component" value="Unassembled WGS sequence"/>
</dbReference>
<dbReference type="InterPro" id="IPR052512">
    <property type="entry name" value="4CMD/NDH-1_regulator"/>
</dbReference>
<comment type="caution">
    <text evidence="2">The sequence shown here is derived from an EMBL/GenBank/DDBJ whole genome shotgun (WGS) entry which is preliminary data.</text>
</comment>
<keyword evidence="3" id="KW-1185">Reference proteome</keyword>
<dbReference type="EMBL" id="AAMT01000010">
    <property type="protein sequence ID" value="EAQ12104.1"/>
    <property type="molecule type" value="Genomic_DNA"/>
</dbReference>
<feature type="domain" description="Carboxymuconolactone decarboxylase-like" evidence="1">
    <location>
        <begin position="41"/>
        <end position="125"/>
    </location>
</feature>
<organism evidence="2 3">
    <name type="scientific">Maritimibacter alkaliphilus HTCC2654</name>
    <dbReference type="NCBI Taxonomy" id="314271"/>
    <lineage>
        <taxon>Bacteria</taxon>
        <taxon>Pseudomonadati</taxon>
        <taxon>Pseudomonadota</taxon>
        <taxon>Alphaproteobacteria</taxon>
        <taxon>Rhodobacterales</taxon>
        <taxon>Roseobacteraceae</taxon>
        <taxon>Maritimibacter</taxon>
    </lineage>
</organism>
<evidence type="ECO:0000313" key="2">
    <source>
        <dbReference type="EMBL" id="EAQ12104.1"/>
    </source>
</evidence>
<dbReference type="InterPro" id="IPR029032">
    <property type="entry name" value="AhpD-like"/>
</dbReference>
<dbReference type="AlphaFoldDB" id="A3VIA5"/>
<dbReference type="Gene3D" id="1.20.1290.10">
    <property type="entry name" value="AhpD-like"/>
    <property type="match status" value="1"/>
</dbReference>
<dbReference type="RefSeq" id="WP_008327933.1">
    <property type="nucleotide sequence ID" value="NZ_CH902578.1"/>
</dbReference>
<dbReference type="InterPro" id="IPR003779">
    <property type="entry name" value="CMD-like"/>
</dbReference>
<dbReference type="HOGENOM" id="CLU_070025_2_3_5"/>
<dbReference type="SUPFAM" id="SSF69118">
    <property type="entry name" value="AhpD-like"/>
    <property type="match status" value="1"/>
</dbReference>
<protein>
    <submittedName>
        <fullName evidence="2">4-carboxymuconolactone decarboxylase, putative</fullName>
    </submittedName>
</protein>
<dbReference type="Pfam" id="PF02627">
    <property type="entry name" value="CMD"/>
    <property type="match status" value="1"/>
</dbReference>
<evidence type="ECO:0000313" key="3">
    <source>
        <dbReference type="Proteomes" id="UP000002931"/>
    </source>
</evidence>
<dbReference type="STRING" id="314271.RB2654_01340"/>
<name>A3VIA5_9RHOB</name>
<dbReference type="PANTHER" id="PTHR33570:SF2">
    <property type="entry name" value="CARBOXYMUCONOLACTONE DECARBOXYLASE-LIKE DOMAIN-CONTAINING PROTEIN"/>
    <property type="match status" value="1"/>
</dbReference>
<dbReference type="GO" id="GO:0051920">
    <property type="term" value="F:peroxiredoxin activity"/>
    <property type="evidence" value="ECO:0007669"/>
    <property type="project" value="InterPro"/>
</dbReference>
<gene>
    <name evidence="2" type="ORF">RB2654_01340</name>
</gene>
<accession>A3VIA5</accession>
<dbReference type="PANTHER" id="PTHR33570">
    <property type="entry name" value="4-CARBOXYMUCONOLACTONE DECARBOXYLASE FAMILY PROTEIN"/>
    <property type="match status" value="1"/>
</dbReference>
<dbReference type="eggNOG" id="COG0599">
    <property type="taxonomic scope" value="Bacteria"/>
</dbReference>